<dbReference type="RefSeq" id="XP_060299026.1">
    <property type="nucleotide sequence ID" value="XM_060433986.1"/>
</dbReference>
<dbReference type="AlphaFoldDB" id="A0AA40AW61"/>
<name>A0AA40AW61_9PEZI</name>
<sequence>MHHEARCSLLRRGGGQCSRSGGGESYRAPRAGRCKSPIQSFSRRPGEGGGTKLTCSDKVLICNGANAKGYCQYSVYKLDTCYNLPQQLKRNAATFVPDADKFYCYPYL</sequence>
<feature type="compositionally biased region" description="Gly residues" evidence="1">
    <location>
        <begin position="12"/>
        <end position="24"/>
    </location>
</feature>
<dbReference type="Proteomes" id="UP001172101">
    <property type="component" value="Unassembled WGS sequence"/>
</dbReference>
<evidence type="ECO:0000313" key="3">
    <source>
        <dbReference type="Proteomes" id="UP001172101"/>
    </source>
</evidence>
<protein>
    <submittedName>
        <fullName evidence="2">Uncharacterized protein</fullName>
    </submittedName>
</protein>
<evidence type="ECO:0000256" key="1">
    <source>
        <dbReference type="SAM" id="MobiDB-lite"/>
    </source>
</evidence>
<reference evidence="2" key="1">
    <citation type="submission" date="2023-06" db="EMBL/GenBank/DDBJ databases">
        <title>Genome-scale phylogeny and comparative genomics of the fungal order Sordariales.</title>
        <authorList>
            <consortium name="Lawrence Berkeley National Laboratory"/>
            <person name="Hensen N."/>
            <person name="Bonometti L."/>
            <person name="Westerberg I."/>
            <person name="Brannstrom I.O."/>
            <person name="Guillou S."/>
            <person name="Cros-Aarteil S."/>
            <person name="Calhoun S."/>
            <person name="Haridas S."/>
            <person name="Kuo A."/>
            <person name="Mondo S."/>
            <person name="Pangilinan J."/>
            <person name="Riley R."/>
            <person name="LaButti K."/>
            <person name="Andreopoulos B."/>
            <person name="Lipzen A."/>
            <person name="Chen C."/>
            <person name="Yanf M."/>
            <person name="Daum C."/>
            <person name="Ng V."/>
            <person name="Clum A."/>
            <person name="Steindorff A."/>
            <person name="Ohm R."/>
            <person name="Martin F."/>
            <person name="Silar P."/>
            <person name="Natvig D."/>
            <person name="Lalanne C."/>
            <person name="Gautier V."/>
            <person name="Ament-velasquez S.L."/>
            <person name="Kruys A."/>
            <person name="Hutchinson M.I."/>
            <person name="Powell A.J."/>
            <person name="Barry K."/>
            <person name="Miller A.N."/>
            <person name="Grigoriev I.V."/>
            <person name="Debuchy R."/>
            <person name="Gladieux P."/>
            <person name="Thoren M.H."/>
            <person name="Johannesson H."/>
        </authorList>
    </citation>
    <scope>NUCLEOTIDE SEQUENCE</scope>
    <source>
        <strain evidence="2">SMH2392-1A</strain>
    </source>
</reference>
<gene>
    <name evidence="2" type="ORF">B0T26DRAFT_249355</name>
</gene>
<dbReference type="GeneID" id="85317256"/>
<dbReference type="EMBL" id="JAUIRO010000003">
    <property type="protein sequence ID" value="KAK0723102.1"/>
    <property type="molecule type" value="Genomic_DNA"/>
</dbReference>
<accession>A0AA40AW61</accession>
<evidence type="ECO:0000313" key="2">
    <source>
        <dbReference type="EMBL" id="KAK0723102.1"/>
    </source>
</evidence>
<proteinExistence type="predicted"/>
<keyword evidence="3" id="KW-1185">Reference proteome</keyword>
<feature type="region of interest" description="Disordered" evidence="1">
    <location>
        <begin position="1"/>
        <end position="31"/>
    </location>
</feature>
<comment type="caution">
    <text evidence="2">The sequence shown here is derived from an EMBL/GenBank/DDBJ whole genome shotgun (WGS) entry which is preliminary data.</text>
</comment>
<organism evidence="2 3">
    <name type="scientific">Lasiosphaeria miniovina</name>
    <dbReference type="NCBI Taxonomy" id="1954250"/>
    <lineage>
        <taxon>Eukaryota</taxon>
        <taxon>Fungi</taxon>
        <taxon>Dikarya</taxon>
        <taxon>Ascomycota</taxon>
        <taxon>Pezizomycotina</taxon>
        <taxon>Sordariomycetes</taxon>
        <taxon>Sordariomycetidae</taxon>
        <taxon>Sordariales</taxon>
        <taxon>Lasiosphaeriaceae</taxon>
        <taxon>Lasiosphaeria</taxon>
    </lineage>
</organism>